<sequence length="155" mass="17014">MTLTLRDATPADLPAIVALLADDAVAHEREDPSLPLDPAYRAAFDAIDADPNQRLIVAELDGAVMGTMQLSFLPGLSFRGAWRGQIEAVRVATALRGGGHGSAMIDWAVAECRARGCNMVQLTSHRTRTDAHRFYERLGWDRSHIGFKLHLTENH</sequence>
<proteinExistence type="predicted"/>
<name>A0A7U4J737_9SPHN</name>
<feature type="domain" description="N-acetyltransferase" evidence="3">
    <location>
        <begin position="3"/>
        <end position="155"/>
    </location>
</feature>
<gene>
    <name evidence="4" type="ORF">TS85_06290</name>
</gene>
<dbReference type="Gene3D" id="3.40.630.30">
    <property type="match status" value="1"/>
</dbReference>
<reference evidence="4 5" key="2">
    <citation type="submission" date="2015-02" db="EMBL/GenBank/DDBJ databases">
        <title>The complete genome of Sphingomonas hengshuiensis sp. WHSC-8 isolated from soil of Hengshui Lake.</title>
        <authorList>
            <person name="Wei S."/>
            <person name="Guo J."/>
            <person name="Su C."/>
            <person name="Wu R."/>
            <person name="Zhang Z."/>
            <person name="Liang K."/>
            <person name="Li H."/>
            <person name="Wang T."/>
            <person name="Liu H."/>
            <person name="Zhang C."/>
            <person name="Li Z."/>
            <person name="Wang Q."/>
            <person name="Meng J."/>
        </authorList>
    </citation>
    <scope>NUCLEOTIDE SEQUENCE [LARGE SCALE GENOMIC DNA]</scope>
    <source>
        <strain evidence="4 5">WHSC-8</strain>
    </source>
</reference>
<dbReference type="Pfam" id="PF00583">
    <property type="entry name" value="Acetyltransf_1"/>
    <property type="match status" value="1"/>
</dbReference>
<dbReference type="CDD" id="cd04301">
    <property type="entry name" value="NAT_SF"/>
    <property type="match status" value="1"/>
</dbReference>
<dbReference type="PANTHER" id="PTHR43877:SF2">
    <property type="entry name" value="AMINOALKYLPHOSPHONATE N-ACETYLTRANSFERASE-RELATED"/>
    <property type="match status" value="1"/>
</dbReference>
<keyword evidence="2" id="KW-0012">Acyltransferase</keyword>
<dbReference type="InterPro" id="IPR050832">
    <property type="entry name" value="Bact_Acetyltransf"/>
</dbReference>
<organism evidence="4 5">
    <name type="scientific">Sphingomonas hengshuiensis</name>
    <dbReference type="NCBI Taxonomy" id="1609977"/>
    <lineage>
        <taxon>Bacteria</taxon>
        <taxon>Pseudomonadati</taxon>
        <taxon>Pseudomonadota</taxon>
        <taxon>Alphaproteobacteria</taxon>
        <taxon>Sphingomonadales</taxon>
        <taxon>Sphingomonadaceae</taxon>
        <taxon>Sphingomonas</taxon>
    </lineage>
</organism>
<dbReference type="EMBL" id="CP010836">
    <property type="protein sequence ID" value="AJP71463.1"/>
    <property type="molecule type" value="Genomic_DNA"/>
</dbReference>
<dbReference type="InterPro" id="IPR016181">
    <property type="entry name" value="Acyl_CoA_acyltransferase"/>
</dbReference>
<dbReference type="KEGG" id="sphi:TS85_06290"/>
<evidence type="ECO:0000313" key="5">
    <source>
        <dbReference type="Proteomes" id="UP000032300"/>
    </source>
</evidence>
<dbReference type="Proteomes" id="UP000032300">
    <property type="component" value="Chromosome"/>
</dbReference>
<evidence type="ECO:0000256" key="2">
    <source>
        <dbReference type="ARBA" id="ARBA00023315"/>
    </source>
</evidence>
<protein>
    <submittedName>
        <fullName evidence="4">GNAT family acetyltransferase</fullName>
    </submittedName>
</protein>
<keyword evidence="1 4" id="KW-0808">Transferase</keyword>
<dbReference type="OrthoDB" id="9789603at2"/>
<dbReference type="SUPFAM" id="SSF55729">
    <property type="entry name" value="Acyl-CoA N-acyltransferases (Nat)"/>
    <property type="match status" value="1"/>
</dbReference>
<evidence type="ECO:0000313" key="4">
    <source>
        <dbReference type="EMBL" id="AJP71463.1"/>
    </source>
</evidence>
<dbReference type="PANTHER" id="PTHR43877">
    <property type="entry name" value="AMINOALKYLPHOSPHONATE N-ACETYLTRANSFERASE-RELATED-RELATED"/>
    <property type="match status" value="1"/>
</dbReference>
<evidence type="ECO:0000259" key="3">
    <source>
        <dbReference type="PROSITE" id="PS51186"/>
    </source>
</evidence>
<reference evidence="4 5" key="1">
    <citation type="journal article" date="2015" name="Int. J. Syst. Evol. Microbiol.">
        <title>Sphingomonas hengshuiensis sp. nov., isolated from lake wetland.</title>
        <authorList>
            <person name="Wei S."/>
            <person name="Wang T."/>
            <person name="Liu H."/>
            <person name="Zhang C."/>
            <person name="Guo J."/>
            <person name="Wang Q."/>
            <person name="Liang K."/>
            <person name="Zhang Z."/>
        </authorList>
    </citation>
    <scope>NUCLEOTIDE SEQUENCE [LARGE SCALE GENOMIC DNA]</scope>
    <source>
        <strain evidence="4 5">WHSC-8</strain>
    </source>
</reference>
<accession>A0A7U4J737</accession>
<dbReference type="InterPro" id="IPR000182">
    <property type="entry name" value="GNAT_dom"/>
</dbReference>
<keyword evidence="5" id="KW-1185">Reference proteome</keyword>
<dbReference type="RefSeq" id="WP_044331109.1">
    <property type="nucleotide sequence ID" value="NZ_CP010836.1"/>
</dbReference>
<dbReference type="AlphaFoldDB" id="A0A7U4J737"/>
<evidence type="ECO:0000256" key="1">
    <source>
        <dbReference type="ARBA" id="ARBA00022679"/>
    </source>
</evidence>
<dbReference type="PROSITE" id="PS51186">
    <property type="entry name" value="GNAT"/>
    <property type="match status" value="1"/>
</dbReference>
<dbReference type="GO" id="GO:0016747">
    <property type="term" value="F:acyltransferase activity, transferring groups other than amino-acyl groups"/>
    <property type="evidence" value="ECO:0007669"/>
    <property type="project" value="InterPro"/>
</dbReference>